<evidence type="ECO:0000313" key="2">
    <source>
        <dbReference type="EMBL" id="BCJ96760.1"/>
    </source>
</evidence>
<dbReference type="Pfam" id="PF07470">
    <property type="entry name" value="Glyco_hydro_88"/>
    <property type="match status" value="1"/>
</dbReference>
<dbReference type="Proteomes" id="UP000515561">
    <property type="component" value="Chromosome"/>
</dbReference>
<dbReference type="GO" id="GO:0005975">
    <property type="term" value="P:carbohydrate metabolic process"/>
    <property type="evidence" value="ECO:0007669"/>
    <property type="project" value="InterPro"/>
</dbReference>
<reference evidence="2 3" key="1">
    <citation type="journal article" date="2016" name="Int. J. Syst. Evol. Microbiol.">
        <title>Descriptions of Anaerotaenia torta gen. nov., sp. nov. and Anaerocolumna cellulosilytica gen. nov., sp. nov. isolated from a methanogenic reactor of cattle waste.</title>
        <authorList>
            <person name="Uek A."/>
            <person name="Ohtaki Y."/>
            <person name="Kaku N."/>
            <person name="Ueki K."/>
        </authorList>
    </citation>
    <scope>NUCLEOTIDE SEQUENCE [LARGE SCALE GENOMIC DNA]</scope>
    <source>
        <strain evidence="2 3">SN021</strain>
    </source>
</reference>
<dbReference type="EMBL" id="AP023367">
    <property type="protein sequence ID" value="BCJ96760.1"/>
    <property type="molecule type" value="Genomic_DNA"/>
</dbReference>
<evidence type="ECO:0000313" key="3">
    <source>
        <dbReference type="Proteomes" id="UP000515561"/>
    </source>
</evidence>
<dbReference type="InterPro" id="IPR008928">
    <property type="entry name" value="6-hairpin_glycosidase_sf"/>
</dbReference>
<name>A0A6S6RB90_9FIRM</name>
<dbReference type="RefSeq" id="WP_184092165.1">
    <property type="nucleotide sequence ID" value="NZ_AP023367.1"/>
</dbReference>
<dbReference type="InterPro" id="IPR012341">
    <property type="entry name" value="6hp_glycosidase-like_sf"/>
</dbReference>
<dbReference type="InterPro" id="IPR010905">
    <property type="entry name" value="Glyco_hydro_88"/>
</dbReference>
<dbReference type="Gene3D" id="1.50.10.10">
    <property type="match status" value="1"/>
</dbReference>
<evidence type="ECO:0000256" key="1">
    <source>
        <dbReference type="ARBA" id="ARBA00022801"/>
    </source>
</evidence>
<dbReference type="KEGG" id="acel:acsn021_43290"/>
<gene>
    <name evidence="2" type="ORF">acsn021_43290</name>
</gene>
<proteinExistence type="predicted"/>
<keyword evidence="1 2" id="KW-0378">Hydrolase</keyword>
<keyword evidence="3" id="KW-1185">Reference proteome</keyword>
<accession>A0A6S6RB90</accession>
<organism evidence="2 3">
    <name type="scientific">Anaerocolumna cellulosilytica</name>
    <dbReference type="NCBI Taxonomy" id="433286"/>
    <lineage>
        <taxon>Bacteria</taxon>
        <taxon>Bacillati</taxon>
        <taxon>Bacillota</taxon>
        <taxon>Clostridia</taxon>
        <taxon>Lachnospirales</taxon>
        <taxon>Lachnospiraceae</taxon>
        <taxon>Anaerocolumna</taxon>
    </lineage>
</organism>
<dbReference type="AlphaFoldDB" id="A0A6S6RB90"/>
<dbReference type="InterPro" id="IPR052043">
    <property type="entry name" value="PolySaccharide_Degr_Enz"/>
</dbReference>
<dbReference type="GO" id="GO:0016787">
    <property type="term" value="F:hydrolase activity"/>
    <property type="evidence" value="ECO:0007669"/>
    <property type="project" value="UniProtKB-KW"/>
</dbReference>
<sequence>MLKDTNVKIQENLDRLVKSFQKVLYEDDTIFLENMKDKNLAGDDISKYQFWEWTQGVGLYGLWKLFEQTKNQEYLNILLKYYKERIETGLPSKNINTCAPMLALSYVAEHTENEEFLKLCQEWAEWIMTGLPKTKEGGFQHITSDTLNEQELWDDTLVMTVLFLANYGRITNNKTYIEEAKYQFLIHIKYLTDKNTGLWYHGWTFNGNHNFTKALWGRGNCWATIAIPEFLNMIPCETSFRKFLTAALTFQIEGLAKYQEENGMWHTLIDDSDSYVETSATCGFAYGILRSVHLGLVDKSYEACALKALEPVLGYITEDGIVNQVSYGTAMGRDTKQFYKDIEIKSMPYGQALAILFLMETQVAK</sequence>
<protein>
    <submittedName>
        <fullName evidence="2">Glycosyl hydrolase family 88</fullName>
    </submittedName>
</protein>
<dbReference type="SUPFAM" id="SSF48208">
    <property type="entry name" value="Six-hairpin glycosidases"/>
    <property type="match status" value="1"/>
</dbReference>
<dbReference type="PANTHER" id="PTHR33886">
    <property type="entry name" value="UNSATURATED RHAMNOGALACTURONAN HYDROLASE (EUROFUNG)"/>
    <property type="match status" value="1"/>
</dbReference>
<dbReference type="PANTHER" id="PTHR33886:SF8">
    <property type="entry name" value="UNSATURATED RHAMNOGALACTURONAN HYDROLASE (EUROFUNG)"/>
    <property type="match status" value="1"/>
</dbReference>